<proteinExistence type="predicted"/>
<dbReference type="InterPro" id="IPR051057">
    <property type="entry name" value="PI-PLC_domain"/>
</dbReference>
<dbReference type="AlphaFoldDB" id="A0A086T5K4"/>
<dbReference type="EMBL" id="JPKY01000045">
    <property type="protein sequence ID" value="KFH44636.1"/>
    <property type="molecule type" value="Genomic_DNA"/>
</dbReference>
<keyword evidence="3" id="KW-1185">Reference proteome</keyword>
<dbReference type="Proteomes" id="UP000029964">
    <property type="component" value="Unassembled WGS sequence"/>
</dbReference>
<dbReference type="OrthoDB" id="7984201at2759"/>
<dbReference type="PANTHER" id="PTHR13593">
    <property type="match status" value="1"/>
</dbReference>
<dbReference type="SUPFAM" id="SSF51695">
    <property type="entry name" value="PLC-like phosphodiesterases"/>
    <property type="match status" value="1"/>
</dbReference>
<name>A0A086T5K4_HAPC1</name>
<dbReference type="Pfam" id="PF26146">
    <property type="entry name" value="PI-PLC_X"/>
    <property type="match status" value="1"/>
</dbReference>
<protein>
    <submittedName>
        <fullName evidence="2">Uncharacterized protein</fullName>
    </submittedName>
</protein>
<dbReference type="Gene3D" id="3.20.20.190">
    <property type="entry name" value="Phosphatidylinositol (PI) phosphodiesterase"/>
    <property type="match status" value="1"/>
</dbReference>
<feature type="signal peptide" evidence="1">
    <location>
        <begin position="1"/>
        <end position="21"/>
    </location>
</feature>
<gene>
    <name evidence="2" type="ORF">ACRE_045670</name>
</gene>
<evidence type="ECO:0000256" key="1">
    <source>
        <dbReference type="SAM" id="SignalP"/>
    </source>
</evidence>
<sequence>MIPNIAGLAGLALAAAATALAQDACNGHVELCDRRYSDITFAAAHNAAFVGRGPSHNQFVYPEQDMDNGIRYLTTQVHIEDGEIRQCHSDCFLLDVGPFSEMVVSVKNWLDDHPREVVTLLIVNSDDNILIEEFMPAFEDAGAVDMLFQPGGNLALDEWPTLGELIDDGKRFIVFMDYNADLAKVPYIIPEFEHYIETPFSPTSDNFFNCDVHRPSEDAPVDERMIFVNHNLNKKVIGDVLIPDQGAAADTNSEDNILRQTDICVEKHGRNPNVVMLDFVTEGDVIKVQDLLNGL</sequence>
<keyword evidence="1" id="KW-0732">Signal</keyword>
<dbReference type="PANTHER" id="PTHR13593:SF146">
    <property type="entry name" value="PLC-LIKE PHOSPHODIESTERASE"/>
    <property type="match status" value="1"/>
</dbReference>
<reference evidence="3" key="1">
    <citation type="journal article" date="2014" name="Genome Announc.">
        <title>Genome sequence and annotation of Acremonium chrysogenum, producer of the beta-lactam antibiotic cephalosporin C.</title>
        <authorList>
            <person name="Terfehr D."/>
            <person name="Dahlmann T.A."/>
            <person name="Specht T."/>
            <person name="Zadra I."/>
            <person name="Kuernsteiner H."/>
            <person name="Kueck U."/>
        </authorList>
    </citation>
    <scope>NUCLEOTIDE SEQUENCE [LARGE SCALE GENOMIC DNA]</scope>
    <source>
        <strain evidence="3">ATCC 11550 / CBS 779.69 / DSM 880 / IAM 14645 / JCM 23072 / IMI 49137</strain>
    </source>
</reference>
<dbReference type="STRING" id="857340.A0A086T5K4"/>
<dbReference type="GO" id="GO:0008081">
    <property type="term" value="F:phosphoric diester hydrolase activity"/>
    <property type="evidence" value="ECO:0007669"/>
    <property type="project" value="InterPro"/>
</dbReference>
<dbReference type="GO" id="GO:0006629">
    <property type="term" value="P:lipid metabolic process"/>
    <property type="evidence" value="ECO:0007669"/>
    <property type="project" value="InterPro"/>
</dbReference>
<dbReference type="HOGENOM" id="CLU_037358_2_1_1"/>
<comment type="caution">
    <text evidence="2">The sequence shown here is derived from an EMBL/GenBank/DDBJ whole genome shotgun (WGS) entry which is preliminary data.</text>
</comment>
<dbReference type="InterPro" id="IPR017946">
    <property type="entry name" value="PLC-like_Pdiesterase_TIM-brl"/>
</dbReference>
<evidence type="ECO:0000313" key="3">
    <source>
        <dbReference type="Proteomes" id="UP000029964"/>
    </source>
</evidence>
<organism evidence="2 3">
    <name type="scientific">Hapsidospora chrysogenum (strain ATCC 11550 / CBS 779.69 / DSM 880 / IAM 14645 / JCM 23072 / IMI 49137)</name>
    <name type="common">Acremonium chrysogenum</name>
    <dbReference type="NCBI Taxonomy" id="857340"/>
    <lineage>
        <taxon>Eukaryota</taxon>
        <taxon>Fungi</taxon>
        <taxon>Dikarya</taxon>
        <taxon>Ascomycota</taxon>
        <taxon>Pezizomycotina</taxon>
        <taxon>Sordariomycetes</taxon>
        <taxon>Hypocreomycetidae</taxon>
        <taxon>Hypocreales</taxon>
        <taxon>Bionectriaceae</taxon>
        <taxon>Hapsidospora</taxon>
    </lineage>
</organism>
<feature type="chain" id="PRO_5001815398" evidence="1">
    <location>
        <begin position="22"/>
        <end position="295"/>
    </location>
</feature>
<evidence type="ECO:0000313" key="2">
    <source>
        <dbReference type="EMBL" id="KFH44636.1"/>
    </source>
</evidence>
<accession>A0A086T5K4</accession>